<organism evidence="1 2">
    <name type="scientific">Bacteroides fluxus YIT 12057</name>
    <dbReference type="NCBI Taxonomy" id="763034"/>
    <lineage>
        <taxon>Bacteria</taxon>
        <taxon>Pseudomonadati</taxon>
        <taxon>Bacteroidota</taxon>
        <taxon>Bacteroidia</taxon>
        <taxon>Bacteroidales</taxon>
        <taxon>Bacteroidaceae</taxon>
        <taxon>Bacteroides</taxon>
    </lineage>
</organism>
<dbReference type="AlphaFoldDB" id="F3PQ51"/>
<dbReference type="eggNOG" id="ENOG5030J94">
    <property type="taxonomic scope" value="Bacteria"/>
</dbReference>
<gene>
    <name evidence="1" type="ORF">HMPREF9446_00842</name>
</gene>
<dbReference type="HOGENOM" id="CLU_428063_0_0_10"/>
<comment type="caution">
    <text evidence="1">The sequence shown here is derived from an EMBL/GenBank/DDBJ whole genome shotgun (WGS) entry which is preliminary data.</text>
</comment>
<proteinExistence type="predicted"/>
<dbReference type="Proteomes" id="UP000003416">
    <property type="component" value="Unassembled WGS sequence"/>
</dbReference>
<dbReference type="EMBL" id="AFBN01000013">
    <property type="protein sequence ID" value="EGF59092.1"/>
    <property type="molecule type" value="Genomic_DNA"/>
</dbReference>
<accession>F3PQ51</accession>
<protein>
    <submittedName>
        <fullName evidence="1">Conserved domain protein</fullName>
    </submittedName>
</protein>
<evidence type="ECO:0000313" key="2">
    <source>
        <dbReference type="Proteomes" id="UP000003416"/>
    </source>
</evidence>
<evidence type="ECO:0000313" key="1">
    <source>
        <dbReference type="EMBL" id="EGF59092.1"/>
    </source>
</evidence>
<reference evidence="1 2" key="1">
    <citation type="submission" date="2011-02" db="EMBL/GenBank/DDBJ databases">
        <authorList>
            <person name="Weinstock G."/>
            <person name="Sodergren E."/>
            <person name="Clifton S."/>
            <person name="Fulton L."/>
            <person name="Fulton B."/>
            <person name="Courtney L."/>
            <person name="Fronick C."/>
            <person name="Harrison M."/>
            <person name="Strong C."/>
            <person name="Farmer C."/>
            <person name="Delahaunty K."/>
            <person name="Markovic C."/>
            <person name="Hall O."/>
            <person name="Minx P."/>
            <person name="Tomlinson C."/>
            <person name="Mitreva M."/>
            <person name="Hou S."/>
            <person name="Chen J."/>
            <person name="Wollam A."/>
            <person name="Pepin K.H."/>
            <person name="Johnson M."/>
            <person name="Bhonagiri V."/>
            <person name="Zhang X."/>
            <person name="Suruliraj S."/>
            <person name="Warren W."/>
            <person name="Chinwalla A."/>
            <person name="Mardis E.R."/>
            <person name="Wilson R.K."/>
        </authorList>
    </citation>
    <scope>NUCLEOTIDE SEQUENCE [LARGE SCALE GENOMIC DNA]</scope>
    <source>
        <strain evidence="1 2">YIT 12057</strain>
    </source>
</reference>
<name>F3PQ51_9BACE</name>
<keyword evidence="2" id="KW-1185">Reference proteome</keyword>
<sequence>MKQIIKRIMNNIITIDMPKGCRYMSDYANLLNGILPLDRKFILNKTVTGCGGTSLFLNSDFPVVVISPRLQVLKEKHRQYPDSFHFHVPLCNNRGQAIIQKMQDLDSYLNYHHGNTPFAPLSKPAKTLVTLDSSDKVLDVLKRNNMLDSCLFVVDEFQCLMGDATFKGSTDMNFLASLDNEVKRICYLSATPIPDIYLNYIPQFANIPYYKLEWDPDVIVEPTLKERQMKNGETAEKLCEELIQRYRRDGYFERKIVNGNIVYSREACIFLNEVKSIIRIIRQNSLKPDEVTILCSESQFSKLPKGFTIGGLDTDRNNPKNKPFTFCTKSSFEGVDFYSDNASTYIFINAGKEWQTLDIMLDIPQILGRQRLDTNPFRHDATIYYKTYPTTVTKAEFEQKQKMMEQNTYKILDTFNNAPEEAKTLLVQLYRDKALEKKFVDDYVDLIRKNGQTTIGYNHLVMAAMWNRWYQRSYYYDNSCQLLTSIQSAVGMWKKPDEVKQFEQWFYNAADKDRLAGYANFRNQYPQYDSLLLQNPFIDFRFHEWYGTLGYDALSSFGFREVDVEGAYNNLCAQAPIRDACRQEFVSGMLYSKQEVKAKLQKIYDNLGLSGKTAKATELAQYLSVRERQKLNDEGKRVFFIEILE</sequence>